<comment type="cofactor">
    <cofactor evidence="9">
        <name>a divalent metal cation</name>
        <dbReference type="ChEBI" id="CHEBI:60240"/>
    </cofactor>
</comment>
<dbReference type="Gene3D" id="3.50.30.40">
    <property type="entry name" value="Ribonuclease E inhibitor RraA/RraA-like"/>
    <property type="match status" value="1"/>
</dbReference>
<evidence type="ECO:0000256" key="1">
    <source>
        <dbReference type="ARBA" id="ARBA00001342"/>
    </source>
</evidence>
<comment type="subunit">
    <text evidence="3 9">Homotrimer.</text>
</comment>
<dbReference type="EMBL" id="JALJOU010000095">
    <property type="protein sequence ID" value="KAK9821906.1"/>
    <property type="molecule type" value="Genomic_DNA"/>
</dbReference>
<dbReference type="GO" id="GO:0046872">
    <property type="term" value="F:metal ion binding"/>
    <property type="evidence" value="ECO:0007669"/>
    <property type="project" value="UniProtKB-KW"/>
</dbReference>
<dbReference type="NCBIfam" id="NF006875">
    <property type="entry name" value="PRK09372.1"/>
    <property type="match status" value="1"/>
</dbReference>
<evidence type="ECO:0000256" key="6">
    <source>
        <dbReference type="ARBA" id="ARBA00025046"/>
    </source>
</evidence>
<dbReference type="GO" id="GO:0008428">
    <property type="term" value="F:ribonuclease inhibitor activity"/>
    <property type="evidence" value="ECO:0007669"/>
    <property type="project" value="InterPro"/>
</dbReference>
<dbReference type="Proteomes" id="UP001445335">
    <property type="component" value="Unassembled WGS sequence"/>
</dbReference>
<dbReference type="InterPro" id="IPR010203">
    <property type="entry name" value="RraA"/>
</dbReference>
<dbReference type="GO" id="GO:0008948">
    <property type="term" value="F:oxaloacetate decarboxylase activity"/>
    <property type="evidence" value="ECO:0007669"/>
    <property type="project" value="UniProtKB-EC"/>
</dbReference>
<dbReference type="EC" id="4.1.1.112" evidence="9"/>
<dbReference type="NCBIfam" id="TIGR01935">
    <property type="entry name" value="NOT-MenG"/>
    <property type="match status" value="1"/>
</dbReference>
<feature type="binding site" evidence="8">
    <location>
        <position position="80"/>
    </location>
    <ligand>
        <name>Mg(2+)</name>
        <dbReference type="ChEBI" id="CHEBI:18420"/>
    </ligand>
</feature>
<protein>
    <recommendedName>
        <fullName evidence="9">4-hydroxy-4-methyl-2-oxoglutarate aldolase</fullName>
        <shortName evidence="9">HMG aldolase</shortName>
        <ecNumber evidence="9">4.1.1.112</ecNumber>
        <ecNumber evidence="9">4.1.3.17</ecNumber>
    </recommendedName>
    <alternativeName>
        <fullName evidence="9">Oxaloacetate decarboxylase</fullName>
    </alternativeName>
</protein>
<comment type="catalytic activity">
    <reaction evidence="1 9">
        <text>4-hydroxy-4-methyl-2-oxoglutarate = 2 pyruvate</text>
        <dbReference type="Rhea" id="RHEA:22748"/>
        <dbReference type="ChEBI" id="CHEBI:15361"/>
        <dbReference type="ChEBI" id="CHEBI:58276"/>
        <dbReference type="EC" id="4.1.3.17"/>
    </reaction>
</comment>
<comment type="function">
    <text evidence="6 9">Catalyzes the aldol cleavage of 4-hydroxy-4-methyl-2-oxoglutarate (HMG) into 2 molecules of pyruvate. Also contains a secondary oxaloacetate (OAA) decarboxylase activity due to the common pyruvate enolate transition state formed following C-C bond cleavage in the retro-aldol and decarboxylation reactions.</text>
</comment>
<comment type="similarity">
    <text evidence="2 9">Belongs to the class II aldolase/RraA-like family.</text>
</comment>
<dbReference type="PANTHER" id="PTHR33254:SF4">
    <property type="entry name" value="4-HYDROXY-4-METHYL-2-OXOGLUTARATE ALDOLASE 3-RELATED"/>
    <property type="match status" value="1"/>
</dbReference>
<dbReference type="InterPro" id="IPR005493">
    <property type="entry name" value="RraA/RraA-like"/>
</dbReference>
<dbReference type="CDD" id="cd16841">
    <property type="entry name" value="RraA_family"/>
    <property type="match status" value="1"/>
</dbReference>
<accession>A0AAW1QKB1</accession>
<dbReference type="InterPro" id="IPR036704">
    <property type="entry name" value="RraA/RraA-like_sf"/>
</dbReference>
<evidence type="ECO:0000256" key="3">
    <source>
        <dbReference type="ARBA" id="ARBA00011233"/>
    </source>
</evidence>
<dbReference type="Pfam" id="PF03737">
    <property type="entry name" value="RraA-like"/>
    <property type="match status" value="1"/>
</dbReference>
<evidence type="ECO:0000313" key="11">
    <source>
        <dbReference type="Proteomes" id="UP001445335"/>
    </source>
</evidence>
<keyword evidence="11" id="KW-1185">Reference proteome</keyword>
<evidence type="ECO:0000256" key="8">
    <source>
        <dbReference type="PIRSR" id="PIRSR605493-1"/>
    </source>
</evidence>
<keyword evidence="8" id="KW-0460">Magnesium</keyword>
<feature type="binding site" evidence="8">
    <location>
        <begin position="57"/>
        <end position="60"/>
    </location>
    <ligand>
        <name>substrate</name>
    </ligand>
</feature>
<evidence type="ECO:0000256" key="2">
    <source>
        <dbReference type="ARBA" id="ARBA00008621"/>
    </source>
</evidence>
<organism evidence="10 11">
    <name type="scientific">Elliptochloris bilobata</name>
    <dbReference type="NCBI Taxonomy" id="381761"/>
    <lineage>
        <taxon>Eukaryota</taxon>
        <taxon>Viridiplantae</taxon>
        <taxon>Chlorophyta</taxon>
        <taxon>core chlorophytes</taxon>
        <taxon>Trebouxiophyceae</taxon>
        <taxon>Trebouxiophyceae incertae sedis</taxon>
        <taxon>Elliptochloris clade</taxon>
        <taxon>Elliptochloris</taxon>
    </lineage>
</organism>
<dbReference type="AlphaFoldDB" id="A0AAW1QKB1"/>
<keyword evidence="5 9" id="KW-0456">Lyase</keyword>
<keyword evidence="4 8" id="KW-0479">Metal-binding</keyword>
<dbReference type="PANTHER" id="PTHR33254">
    <property type="entry name" value="4-HYDROXY-4-METHYL-2-OXOGLUTARATE ALDOLASE 3-RELATED"/>
    <property type="match status" value="1"/>
</dbReference>
<proteinExistence type="inferred from homology"/>
<dbReference type="GO" id="GO:0051252">
    <property type="term" value="P:regulation of RNA metabolic process"/>
    <property type="evidence" value="ECO:0007669"/>
    <property type="project" value="InterPro"/>
</dbReference>
<sequence length="142" mass="14874">MEPIFRDFGGKSNFSGRATTVKCFENNPLVRKALEEPGQGRVLVVDGGGSLRCALLGDNIAEMATRNGWSGIIINGCVRDTAVIAGLELGVKALAPYPLKSSKRDPGLAGVPVTFAGVRVSPGDYVYADGDGVLVAPQELKL</sequence>
<dbReference type="GO" id="GO:0047443">
    <property type="term" value="F:4-hydroxy-4-methyl-2-oxoglutarate aldolase activity"/>
    <property type="evidence" value="ECO:0007669"/>
    <property type="project" value="UniProtKB-EC"/>
</dbReference>
<evidence type="ECO:0000256" key="4">
    <source>
        <dbReference type="ARBA" id="ARBA00022723"/>
    </source>
</evidence>
<dbReference type="EC" id="4.1.3.17" evidence="9"/>
<evidence type="ECO:0000256" key="7">
    <source>
        <dbReference type="ARBA" id="ARBA00047973"/>
    </source>
</evidence>
<comment type="caution">
    <text evidence="10">The sequence shown here is derived from an EMBL/GenBank/DDBJ whole genome shotgun (WGS) entry which is preliminary data.</text>
</comment>
<evidence type="ECO:0000256" key="9">
    <source>
        <dbReference type="RuleBase" id="RU004338"/>
    </source>
</evidence>
<comment type="cofactor">
    <cofactor evidence="8">
        <name>Mg(2+)</name>
        <dbReference type="ChEBI" id="CHEBI:18420"/>
    </cofactor>
</comment>
<reference evidence="10 11" key="1">
    <citation type="journal article" date="2024" name="Nat. Commun.">
        <title>Phylogenomics reveals the evolutionary origins of lichenization in chlorophyte algae.</title>
        <authorList>
            <person name="Puginier C."/>
            <person name="Libourel C."/>
            <person name="Otte J."/>
            <person name="Skaloud P."/>
            <person name="Haon M."/>
            <person name="Grisel S."/>
            <person name="Petersen M."/>
            <person name="Berrin J.G."/>
            <person name="Delaux P.M."/>
            <person name="Dal Grande F."/>
            <person name="Keller J."/>
        </authorList>
    </citation>
    <scope>NUCLEOTIDE SEQUENCE [LARGE SCALE GENOMIC DNA]</scope>
    <source>
        <strain evidence="10 11">SAG 245.80</strain>
    </source>
</reference>
<evidence type="ECO:0000256" key="5">
    <source>
        <dbReference type="ARBA" id="ARBA00023239"/>
    </source>
</evidence>
<evidence type="ECO:0000313" key="10">
    <source>
        <dbReference type="EMBL" id="KAK9821906.1"/>
    </source>
</evidence>
<comment type="catalytic activity">
    <reaction evidence="7 9">
        <text>oxaloacetate + H(+) = pyruvate + CO2</text>
        <dbReference type="Rhea" id="RHEA:15641"/>
        <dbReference type="ChEBI" id="CHEBI:15361"/>
        <dbReference type="ChEBI" id="CHEBI:15378"/>
        <dbReference type="ChEBI" id="CHEBI:16452"/>
        <dbReference type="ChEBI" id="CHEBI:16526"/>
        <dbReference type="EC" id="4.1.1.112"/>
    </reaction>
</comment>
<name>A0AAW1QKB1_9CHLO</name>
<dbReference type="SUPFAM" id="SSF89562">
    <property type="entry name" value="RraA-like"/>
    <property type="match status" value="1"/>
</dbReference>
<feature type="binding site" evidence="8">
    <location>
        <position position="79"/>
    </location>
    <ligand>
        <name>substrate</name>
    </ligand>
</feature>
<gene>
    <name evidence="10" type="ORF">WJX81_000937</name>
</gene>